<dbReference type="InterPro" id="IPR008462">
    <property type="entry name" value="CsbD"/>
</dbReference>
<dbReference type="SUPFAM" id="SSF69047">
    <property type="entry name" value="Hypothetical protein YjbJ"/>
    <property type="match status" value="1"/>
</dbReference>
<feature type="compositionally biased region" description="Basic and acidic residues" evidence="2">
    <location>
        <begin position="1"/>
        <end position="40"/>
    </location>
</feature>
<dbReference type="InterPro" id="IPR036629">
    <property type="entry name" value="YjbJ_sf"/>
</dbReference>
<evidence type="ECO:0000259" key="3">
    <source>
        <dbReference type="Pfam" id="PF05532"/>
    </source>
</evidence>
<sequence length="63" mass="6476">MDREHVKGAADKAKGAIKEGAGKLTGDKDLEAEGKMDKAKGSAHNVAGNVKDAARDASDALKK</sequence>
<protein>
    <submittedName>
        <fullName evidence="4">CsbD-like</fullName>
    </submittedName>
</protein>
<evidence type="ECO:0000256" key="2">
    <source>
        <dbReference type="SAM" id="MobiDB-lite"/>
    </source>
</evidence>
<evidence type="ECO:0000313" key="4">
    <source>
        <dbReference type="EMBL" id="SCB48238.1"/>
    </source>
</evidence>
<accession>A0A1C3X7K9</accession>
<feature type="compositionally biased region" description="Basic and acidic residues" evidence="2">
    <location>
        <begin position="52"/>
        <end position="63"/>
    </location>
</feature>
<evidence type="ECO:0000313" key="5">
    <source>
        <dbReference type="Proteomes" id="UP000183174"/>
    </source>
</evidence>
<proteinExistence type="inferred from homology"/>
<dbReference type="EMBL" id="FMAE01000010">
    <property type="protein sequence ID" value="SCB48238.1"/>
    <property type="molecule type" value="Genomic_DNA"/>
</dbReference>
<gene>
    <name evidence="4" type="ORF">GA0061099_101075</name>
</gene>
<comment type="similarity">
    <text evidence="1">Belongs to the UPF0337 (CsbD) family.</text>
</comment>
<dbReference type="Proteomes" id="UP000183174">
    <property type="component" value="Unassembled WGS sequence"/>
</dbReference>
<reference evidence="4 5" key="1">
    <citation type="submission" date="2016-08" db="EMBL/GenBank/DDBJ databases">
        <authorList>
            <person name="Seilhamer J.J."/>
        </authorList>
    </citation>
    <scope>NUCLEOTIDE SEQUENCE [LARGE SCALE GENOMIC DNA]</scope>
    <source>
        <strain evidence="4 5">CCBAU 10071</strain>
    </source>
</reference>
<organism evidence="4 5">
    <name type="scientific">Bradyrhizobium yuanmingense</name>
    <dbReference type="NCBI Taxonomy" id="108015"/>
    <lineage>
        <taxon>Bacteria</taxon>
        <taxon>Pseudomonadati</taxon>
        <taxon>Pseudomonadota</taxon>
        <taxon>Alphaproteobacteria</taxon>
        <taxon>Hyphomicrobiales</taxon>
        <taxon>Nitrobacteraceae</taxon>
        <taxon>Bradyrhizobium</taxon>
    </lineage>
</organism>
<feature type="domain" description="CsbD-like" evidence="3">
    <location>
        <begin position="6"/>
        <end position="56"/>
    </location>
</feature>
<dbReference type="Gene3D" id="1.10.1470.10">
    <property type="entry name" value="YjbJ"/>
    <property type="match status" value="1"/>
</dbReference>
<evidence type="ECO:0000256" key="1">
    <source>
        <dbReference type="ARBA" id="ARBA00009129"/>
    </source>
</evidence>
<name>A0A1C3X7K9_9BRAD</name>
<dbReference type="Pfam" id="PF05532">
    <property type="entry name" value="CsbD"/>
    <property type="match status" value="1"/>
</dbReference>
<dbReference type="AlphaFoldDB" id="A0A1C3X7K9"/>
<feature type="region of interest" description="Disordered" evidence="2">
    <location>
        <begin position="1"/>
        <end position="63"/>
    </location>
</feature>
<dbReference type="RefSeq" id="WP_036028878.1">
    <property type="nucleotide sequence ID" value="NZ_FMAE01000010.1"/>
</dbReference>